<dbReference type="Gene3D" id="3.40.50.620">
    <property type="entry name" value="HUPs"/>
    <property type="match status" value="1"/>
</dbReference>
<evidence type="ECO:0000313" key="4">
    <source>
        <dbReference type="EMBL" id="CAD7282833.1"/>
    </source>
</evidence>
<evidence type="ECO:0000256" key="1">
    <source>
        <dbReference type="ARBA" id="ARBA00025706"/>
    </source>
</evidence>
<dbReference type="Proteomes" id="UP000678499">
    <property type="component" value="Unassembled WGS sequence"/>
</dbReference>
<dbReference type="AlphaFoldDB" id="A0A7R9BYV5"/>
<comment type="pathway">
    <text evidence="1">Phospholipid metabolism; phosphatidylcholine biosynthesis; phosphatidylcholine from phosphocholine: step 1/2.</text>
</comment>
<dbReference type="GO" id="GO:0004105">
    <property type="term" value="F:choline-phosphate cytidylyltransferase activity"/>
    <property type="evidence" value="ECO:0007669"/>
    <property type="project" value="UniProtKB-EC"/>
</dbReference>
<dbReference type="Pfam" id="PF01467">
    <property type="entry name" value="CTP_transf_like"/>
    <property type="match status" value="1"/>
</dbReference>
<dbReference type="OrthoDB" id="17102at2759"/>
<dbReference type="EMBL" id="CAJPEX010004391">
    <property type="protein sequence ID" value="CAG0922985.1"/>
    <property type="molecule type" value="Genomic_DNA"/>
</dbReference>
<evidence type="ECO:0000313" key="5">
    <source>
        <dbReference type="Proteomes" id="UP000678499"/>
    </source>
</evidence>
<evidence type="ECO:0000259" key="3">
    <source>
        <dbReference type="Pfam" id="PF01467"/>
    </source>
</evidence>
<keyword evidence="5" id="KW-1185">Reference proteome</keyword>
<feature type="non-terminal residue" evidence="4">
    <location>
        <position position="1"/>
    </location>
</feature>
<gene>
    <name evidence="4" type="ORF">NMOB1V02_LOCUS10451</name>
</gene>
<dbReference type="PANTHER" id="PTHR10739:SF13">
    <property type="entry name" value="CHOLINE-PHOSPHATE CYTIDYLYLTRANSFERASE"/>
    <property type="match status" value="1"/>
</dbReference>
<sequence length="93" mass="10174">MSKSQTEYSSGDSETSVKICLAPLSTDPVAIQKRQECCNSNEFITVDAAKSGHVKREIRVMADGVYDLLHMGHILMLKQAKEAFPNVYLIAGG</sequence>
<dbReference type="InterPro" id="IPR045049">
    <property type="entry name" value="Pcy1-like"/>
</dbReference>
<protein>
    <recommendedName>
        <fullName evidence="2">choline-phosphate cytidylyltransferase</fullName>
        <ecNumber evidence="2">2.7.7.15</ecNumber>
    </recommendedName>
</protein>
<name>A0A7R9BYV5_9CRUS</name>
<dbReference type="PANTHER" id="PTHR10739">
    <property type="entry name" value="CYTIDYLYLTRANSFERASE"/>
    <property type="match status" value="1"/>
</dbReference>
<evidence type="ECO:0000256" key="2">
    <source>
        <dbReference type="ARBA" id="ARBA00026101"/>
    </source>
</evidence>
<dbReference type="SUPFAM" id="SSF52374">
    <property type="entry name" value="Nucleotidylyl transferase"/>
    <property type="match status" value="1"/>
</dbReference>
<dbReference type="InterPro" id="IPR004821">
    <property type="entry name" value="Cyt_trans-like"/>
</dbReference>
<dbReference type="EMBL" id="OA886428">
    <property type="protein sequence ID" value="CAD7282833.1"/>
    <property type="molecule type" value="Genomic_DNA"/>
</dbReference>
<organism evidence="4">
    <name type="scientific">Notodromas monacha</name>
    <dbReference type="NCBI Taxonomy" id="399045"/>
    <lineage>
        <taxon>Eukaryota</taxon>
        <taxon>Metazoa</taxon>
        <taxon>Ecdysozoa</taxon>
        <taxon>Arthropoda</taxon>
        <taxon>Crustacea</taxon>
        <taxon>Oligostraca</taxon>
        <taxon>Ostracoda</taxon>
        <taxon>Podocopa</taxon>
        <taxon>Podocopida</taxon>
        <taxon>Cypridocopina</taxon>
        <taxon>Cypridoidea</taxon>
        <taxon>Cyprididae</taxon>
        <taxon>Notodromas</taxon>
    </lineage>
</organism>
<dbReference type="GO" id="GO:0031210">
    <property type="term" value="F:phosphatidylcholine binding"/>
    <property type="evidence" value="ECO:0007669"/>
    <property type="project" value="TreeGrafter"/>
</dbReference>
<reference evidence="4" key="1">
    <citation type="submission" date="2020-11" db="EMBL/GenBank/DDBJ databases">
        <authorList>
            <person name="Tran Van P."/>
        </authorList>
    </citation>
    <scope>NUCLEOTIDE SEQUENCE</scope>
</reference>
<dbReference type="InterPro" id="IPR014729">
    <property type="entry name" value="Rossmann-like_a/b/a_fold"/>
</dbReference>
<dbReference type="NCBIfam" id="TIGR00125">
    <property type="entry name" value="cyt_tran_rel"/>
    <property type="match status" value="1"/>
</dbReference>
<proteinExistence type="predicted"/>
<feature type="domain" description="Cytidyltransferase-like" evidence="3">
    <location>
        <begin position="61"/>
        <end position="90"/>
    </location>
</feature>
<accession>A0A7R9BYV5</accession>
<dbReference type="EC" id="2.7.7.15" evidence="2"/>
<dbReference type="UniPathway" id="UPA00753">
    <property type="reaction ID" value="UER00739"/>
</dbReference>